<keyword evidence="2" id="KW-0812">Transmembrane</keyword>
<comment type="caution">
    <text evidence="4">The sequence shown here is derived from an EMBL/GenBank/DDBJ whole genome shotgun (WGS) entry which is preliminary data.</text>
</comment>
<keyword evidence="2" id="KW-0472">Membrane</keyword>
<feature type="coiled-coil region" evidence="1">
    <location>
        <begin position="177"/>
        <end position="204"/>
    </location>
</feature>
<dbReference type="EMBL" id="CAXAMN010027284">
    <property type="protein sequence ID" value="CAK9109879.1"/>
    <property type="molecule type" value="Genomic_DNA"/>
</dbReference>
<feature type="transmembrane region" description="Helical" evidence="2">
    <location>
        <begin position="379"/>
        <end position="399"/>
    </location>
</feature>
<feature type="transmembrane region" description="Helical" evidence="2">
    <location>
        <begin position="428"/>
        <end position="452"/>
    </location>
</feature>
<feature type="chain" id="PRO_5046968078" evidence="3">
    <location>
        <begin position="20"/>
        <end position="548"/>
    </location>
</feature>
<name>A0ABP0SC91_9DINO</name>
<feature type="signal peptide" evidence="3">
    <location>
        <begin position="1"/>
        <end position="19"/>
    </location>
</feature>
<evidence type="ECO:0000313" key="4">
    <source>
        <dbReference type="EMBL" id="CAK9109879.1"/>
    </source>
</evidence>
<feature type="transmembrane region" description="Helical" evidence="2">
    <location>
        <begin position="506"/>
        <end position="528"/>
    </location>
</feature>
<keyword evidence="5" id="KW-1185">Reference proteome</keyword>
<keyword evidence="3" id="KW-0732">Signal</keyword>
<keyword evidence="1" id="KW-0175">Coiled coil</keyword>
<dbReference type="Proteomes" id="UP001642484">
    <property type="component" value="Unassembled WGS sequence"/>
</dbReference>
<protein>
    <submittedName>
        <fullName evidence="4">Uncharacterized protein</fullName>
    </submittedName>
</protein>
<organism evidence="4 5">
    <name type="scientific">Durusdinium trenchii</name>
    <dbReference type="NCBI Taxonomy" id="1381693"/>
    <lineage>
        <taxon>Eukaryota</taxon>
        <taxon>Sar</taxon>
        <taxon>Alveolata</taxon>
        <taxon>Dinophyceae</taxon>
        <taxon>Suessiales</taxon>
        <taxon>Symbiodiniaceae</taxon>
        <taxon>Durusdinium</taxon>
    </lineage>
</organism>
<evidence type="ECO:0000256" key="3">
    <source>
        <dbReference type="SAM" id="SignalP"/>
    </source>
</evidence>
<evidence type="ECO:0000313" key="5">
    <source>
        <dbReference type="Proteomes" id="UP001642484"/>
    </source>
</evidence>
<gene>
    <name evidence="4" type="ORF">CCMP2556_LOCUS51115</name>
</gene>
<keyword evidence="2" id="KW-1133">Transmembrane helix</keyword>
<evidence type="ECO:0000256" key="2">
    <source>
        <dbReference type="SAM" id="Phobius"/>
    </source>
</evidence>
<proteinExistence type="predicted"/>
<feature type="transmembrane region" description="Helical" evidence="2">
    <location>
        <begin position="350"/>
        <end position="367"/>
    </location>
</feature>
<sequence length="548" mass="60796">MKTFQWLLVFAGVWARCVGQSCVKEKRRLPSPSGLQGKVAPAKHYLHVRYHDWDTKTFEPIEANSSTFRAKAGLDPGSIIYGESYATGRRCNLKMIQLVKPTHSFEVPESGSLTRVWLELQLHHVCESQTFYDDQLSDDHDAIQDLKAKVSGFFAKLQRLAETSDADLSPTELEDQAARVKADIKDAREEIAEHEDAIDKTKQAKKLEDSWHRPRLPENVVIVAPLTFDESDAQQELNGFLQALLKSSGETARWSRPGAIIAQGGPALMYNGTSLEAPCDSTLEWFVLTGISALPTSDYDLLMRLLEDSTLFAGRDHTTTKKEADLALAEVDERYLAKPKYTPKEEGVRAPKFLFMIGGVITFGALWHAMNPDGEVTAMLFYGSIAILVLLATIGYAFIPGDLFTSEPFGFMPAVQALSFDHDLWNNIWAFCAFLGVMLAVVILQVFLYNKFLSGYGPGCDENWTFFLGFLDVLLVLFLLLGPFMIPDVGPSWQNAWTLLQRAHISAWFLLLLASCLIPFLGVPISILPAMATSGASLLLGAVMLCLS</sequence>
<accession>A0ABP0SC91</accession>
<reference evidence="4 5" key="1">
    <citation type="submission" date="2024-02" db="EMBL/GenBank/DDBJ databases">
        <authorList>
            <person name="Chen Y."/>
            <person name="Shah S."/>
            <person name="Dougan E. K."/>
            <person name="Thang M."/>
            <person name="Chan C."/>
        </authorList>
    </citation>
    <scope>NUCLEOTIDE SEQUENCE [LARGE SCALE GENOMIC DNA]</scope>
</reference>
<evidence type="ECO:0000256" key="1">
    <source>
        <dbReference type="SAM" id="Coils"/>
    </source>
</evidence>
<feature type="transmembrane region" description="Helical" evidence="2">
    <location>
        <begin position="464"/>
        <end position="486"/>
    </location>
</feature>